<evidence type="ECO:0000256" key="7">
    <source>
        <dbReference type="PROSITE-ProRule" id="PRU10141"/>
    </source>
</evidence>
<evidence type="ECO:0000256" key="6">
    <source>
        <dbReference type="ARBA" id="ARBA00058225"/>
    </source>
</evidence>
<keyword evidence="1 8" id="KW-0723">Serine/threonine-protein kinase</keyword>
<dbReference type="OrthoDB" id="40902at2759"/>
<keyword evidence="3 7" id="KW-0547">Nucleotide-binding</keyword>
<dbReference type="AlphaFoldDB" id="A0A0U9HNB9"/>
<dbReference type="InterPro" id="IPR011009">
    <property type="entry name" value="Kinase-like_dom_sf"/>
</dbReference>
<name>A0A0U9HNB9_KLENI</name>
<dbReference type="OMA" id="HANCITV"/>
<keyword evidence="2" id="KW-0808">Transferase</keyword>
<feature type="region of interest" description="Disordered" evidence="9">
    <location>
        <begin position="1"/>
        <end position="22"/>
    </location>
</feature>
<keyword evidence="4 11" id="KW-0418">Kinase</keyword>
<evidence type="ECO:0000256" key="2">
    <source>
        <dbReference type="ARBA" id="ARBA00022679"/>
    </source>
</evidence>
<evidence type="ECO:0000256" key="9">
    <source>
        <dbReference type="SAM" id="MobiDB-lite"/>
    </source>
</evidence>
<evidence type="ECO:0000256" key="1">
    <source>
        <dbReference type="ARBA" id="ARBA00022527"/>
    </source>
</evidence>
<evidence type="ECO:0000256" key="8">
    <source>
        <dbReference type="RuleBase" id="RU000304"/>
    </source>
</evidence>
<dbReference type="InterPro" id="IPR017441">
    <property type="entry name" value="Protein_kinase_ATP_BS"/>
</dbReference>
<organism evidence="11 12">
    <name type="scientific">Klebsormidium nitens</name>
    <name type="common">Green alga</name>
    <name type="synonym">Ulothrix nitens</name>
    <dbReference type="NCBI Taxonomy" id="105231"/>
    <lineage>
        <taxon>Eukaryota</taxon>
        <taxon>Viridiplantae</taxon>
        <taxon>Streptophyta</taxon>
        <taxon>Klebsormidiophyceae</taxon>
        <taxon>Klebsormidiales</taxon>
        <taxon>Klebsormidiaceae</taxon>
        <taxon>Klebsormidium</taxon>
    </lineage>
</organism>
<comment type="function">
    <text evidence="6">CIPK serine-threonine protein kinases interact with CBL proteins. Binding of a CBL protein to the regulatory NAF domain of CIPK protein lead to the activation of the kinase in a calcium-dependent manner.</text>
</comment>
<protein>
    <submittedName>
        <fullName evidence="11">Serine/threonine protein kinase</fullName>
    </submittedName>
</protein>
<dbReference type="InterPro" id="IPR050205">
    <property type="entry name" value="CDPK_Ser/Thr_kinases"/>
</dbReference>
<dbReference type="PROSITE" id="PS00107">
    <property type="entry name" value="PROTEIN_KINASE_ATP"/>
    <property type="match status" value="1"/>
</dbReference>
<dbReference type="EMBL" id="DF237046">
    <property type="protein sequence ID" value="GAQ82001.1"/>
    <property type="molecule type" value="Genomic_DNA"/>
</dbReference>
<gene>
    <name evidence="11" type="ORF">KFL_000970270</name>
</gene>
<evidence type="ECO:0000259" key="10">
    <source>
        <dbReference type="PROSITE" id="PS50011"/>
    </source>
</evidence>
<proteinExistence type="inferred from homology"/>
<dbReference type="GO" id="GO:0005524">
    <property type="term" value="F:ATP binding"/>
    <property type="evidence" value="ECO:0007669"/>
    <property type="project" value="UniProtKB-UniRule"/>
</dbReference>
<evidence type="ECO:0000256" key="4">
    <source>
        <dbReference type="ARBA" id="ARBA00022777"/>
    </source>
</evidence>
<evidence type="ECO:0000256" key="5">
    <source>
        <dbReference type="ARBA" id="ARBA00022840"/>
    </source>
</evidence>
<sequence>MTSQDVMSPCSTSGRSEGQLSSQAGRCPVFEGLYNASKPGQELVRLWHGSEQDFGAAFELGELVGEGGFAVVRRGRCPESGEDVAVKIVDRQRYGKQHTQNLDREIAILQQLDHPHLVRLKRVYLSPPRVYIVTELLTGGELLDALTVCGKYPEPDARRMMEQLLQAVDYLHSHGIAHRDLKLENLLLATHAPAAPLKIADFGLSKSFLEDPLRTICGSPQYVAPEVLCVGLLRASYGCAADLWSLGVVLFILLAGFSPFDDDSEALMFERIRAGRYSVEGPLWEGVSQPARDLVRQLLCVDPKRRLTAAQALQHPWICEQHVPSSSPEGASPEAATRPKMSPRRPTIKGLDKLVLQSRSPNQSAPDSPRGSPRHEPPVSPGPGSPAKGKPGSSSPRCKGDPRDDKAGGVTGRLPASPRSPAPSSPLSRRWDSSDGAHQAIREVKRVGTPKALLAQIGKLLR</sequence>
<feature type="compositionally biased region" description="Basic and acidic residues" evidence="9">
    <location>
        <begin position="429"/>
        <end position="444"/>
    </location>
</feature>
<feature type="compositionally biased region" description="Basic and acidic residues" evidence="9">
    <location>
        <begin position="398"/>
        <end position="407"/>
    </location>
</feature>
<comment type="similarity">
    <text evidence="8">Belongs to the protein kinase superfamily.</text>
</comment>
<dbReference type="FunFam" id="1.10.510.10:FF:000571">
    <property type="entry name" value="Maternal embryonic leucine zipper kinase"/>
    <property type="match status" value="1"/>
</dbReference>
<dbReference type="Gene3D" id="1.10.510.10">
    <property type="entry name" value="Transferase(Phosphotransferase) domain 1"/>
    <property type="match status" value="1"/>
</dbReference>
<accession>A0A0U9HNB9</accession>
<dbReference type="PROSITE" id="PS00108">
    <property type="entry name" value="PROTEIN_KINASE_ST"/>
    <property type="match status" value="1"/>
</dbReference>
<feature type="compositionally biased region" description="Low complexity" evidence="9">
    <location>
        <begin position="324"/>
        <end position="336"/>
    </location>
</feature>
<dbReference type="SMART" id="SM00220">
    <property type="entry name" value="S_TKc"/>
    <property type="match status" value="1"/>
</dbReference>
<feature type="compositionally biased region" description="Low complexity" evidence="9">
    <location>
        <begin position="385"/>
        <end position="396"/>
    </location>
</feature>
<reference evidence="11 12" key="1">
    <citation type="journal article" date="2014" name="Nat. Commun.">
        <title>Klebsormidium flaccidum genome reveals primary factors for plant terrestrial adaptation.</title>
        <authorList>
            <person name="Hori K."/>
            <person name="Maruyama F."/>
            <person name="Fujisawa T."/>
            <person name="Togashi T."/>
            <person name="Yamamoto N."/>
            <person name="Seo M."/>
            <person name="Sato S."/>
            <person name="Yamada T."/>
            <person name="Mori H."/>
            <person name="Tajima N."/>
            <person name="Moriyama T."/>
            <person name="Ikeuchi M."/>
            <person name="Watanabe M."/>
            <person name="Wada H."/>
            <person name="Kobayashi K."/>
            <person name="Saito M."/>
            <person name="Masuda T."/>
            <person name="Sasaki-Sekimoto Y."/>
            <person name="Mashiguchi K."/>
            <person name="Awai K."/>
            <person name="Shimojima M."/>
            <person name="Masuda S."/>
            <person name="Iwai M."/>
            <person name="Nobusawa T."/>
            <person name="Narise T."/>
            <person name="Kondo S."/>
            <person name="Saito H."/>
            <person name="Sato R."/>
            <person name="Murakawa M."/>
            <person name="Ihara Y."/>
            <person name="Oshima-Yamada Y."/>
            <person name="Ohtaka K."/>
            <person name="Satoh M."/>
            <person name="Sonobe K."/>
            <person name="Ishii M."/>
            <person name="Ohtani R."/>
            <person name="Kanamori-Sato M."/>
            <person name="Honoki R."/>
            <person name="Miyazaki D."/>
            <person name="Mochizuki H."/>
            <person name="Umetsu J."/>
            <person name="Higashi K."/>
            <person name="Shibata D."/>
            <person name="Kamiya Y."/>
            <person name="Sato N."/>
            <person name="Nakamura Y."/>
            <person name="Tabata S."/>
            <person name="Ida S."/>
            <person name="Kurokawa K."/>
            <person name="Ohta H."/>
        </authorList>
    </citation>
    <scope>NUCLEOTIDE SEQUENCE [LARGE SCALE GENOMIC DNA]</scope>
    <source>
        <strain evidence="11 12">NIES-2285</strain>
    </source>
</reference>
<feature type="region of interest" description="Disordered" evidence="9">
    <location>
        <begin position="322"/>
        <end position="444"/>
    </location>
</feature>
<dbReference type="PROSITE" id="PS50011">
    <property type="entry name" value="PROTEIN_KINASE_DOM"/>
    <property type="match status" value="1"/>
</dbReference>
<dbReference type="GO" id="GO:0004674">
    <property type="term" value="F:protein serine/threonine kinase activity"/>
    <property type="evidence" value="ECO:0000318"/>
    <property type="project" value="GO_Central"/>
</dbReference>
<dbReference type="PANTHER" id="PTHR24349">
    <property type="entry name" value="SERINE/THREONINE-PROTEIN KINASE"/>
    <property type="match status" value="1"/>
</dbReference>
<feature type="binding site" evidence="7">
    <location>
        <position position="87"/>
    </location>
    <ligand>
        <name>ATP</name>
        <dbReference type="ChEBI" id="CHEBI:30616"/>
    </ligand>
</feature>
<evidence type="ECO:0000256" key="3">
    <source>
        <dbReference type="ARBA" id="ARBA00022741"/>
    </source>
</evidence>
<dbReference type="SUPFAM" id="SSF56112">
    <property type="entry name" value="Protein kinase-like (PK-like)"/>
    <property type="match status" value="1"/>
</dbReference>
<dbReference type="STRING" id="105231.A0A0U9HNB9"/>
<evidence type="ECO:0000313" key="12">
    <source>
        <dbReference type="Proteomes" id="UP000054558"/>
    </source>
</evidence>
<dbReference type="CDD" id="cd05117">
    <property type="entry name" value="STKc_CAMK"/>
    <property type="match status" value="1"/>
</dbReference>
<keyword evidence="5 7" id="KW-0067">ATP-binding</keyword>
<dbReference type="Pfam" id="PF00069">
    <property type="entry name" value="Pkinase"/>
    <property type="match status" value="1"/>
</dbReference>
<dbReference type="GO" id="GO:0005737">
    <property type="term" value="C:cytoplasm"/>
    <property type="evidence" value="ECO:0000318"/>
    <property type="project" value="GO_Central"/>
</dbReference>
<keyword evidence="12" id="KW-1185">Reference proteome</keyword>
<dbReference type="InterPro" id="IPR008271">
    <property type="entry name" value="Ser/Thr_kinase_AS"/>
</dbReference>
<dbReference type="Proteomes" id="UP000054558">
    <property type="component" value="Unassembled WGS sequence"/>
</dbReference>
<evidence type="ECO:0000313" key="11">
    <source>
        <dbReference type="EMBL" id="GAQ82001.1"/>
    </source>
</evidence>
<dbReference type="InterPro" id="IPR000719">
    <property type="entry name" value="Prot_kinase_dom"/>
</dbReference>
<feature type="compositionally biased region" description="Polar residues" evidence="9">
    <location>
        <begin position="357"/>
        <end position="366"/>
    </location>
</feature>
<feature type="domain" description="Protein kinase" evidence="10">
    <location>
        <begin position="58"/>
        <end position="318"/>
    </location>
</feature>